<dbReference type="Gene3D" id="3.40.630.30">
    <property type="match status" value="1"/>
</dbReference>
<dbReference type="AlphaFoldDB" id="A0A3D9BJA8"/>
<gene>
    <name evidence="2" type="ORF">DRF62_12835</name>
</gene>
<keyword evidence="2" id="KW-0808">Transferase</keyword>
<dbReference type="InterPro" id="IPR016181">
    <property type="entry name" value="Acyl_CoA_acyltransferase"/>
</dbReference>
<dbReference type="InterPro" id="IPR000182">
    <property type="entry name" value="GNAT_dom"/>
</dbReference>
<keyword evidence="3" id="KW-1185">Reference proteome</keyword>
<protein>
    <submittedName>
        <fullName evidence="2">GNAT family N-acetyltransferase</fullName>
    </submittedName>
</protein>
<evidence type="ECO:0000259" key="1">
    <source>
        <dbReference type="PROSITE" id="PS51186"/>
    </source>
</evidence>
<sequence length="173" mass="19614">MTNKNEIHFRKANTTDIDSIWEIIQQSIERRRIDGSTQWQNGYPNLQTIESDVSKEFGFVLTVNNEVAVYVALIFNDEPAYSSIEGAWLTTGEFVVVHRVAVSENFAGQGLAKKLFDYIEDFTKSQNVLSIKVDTNYDNVAMLKILESKGYTYCGEVVLADGVRKAYEKVLII</sequence>
<dbReference type="Pfam" id="PF00583">
    <property type="entry name" value="Acetyltransf_1"/>
    <property type="match status" value="1"/>
</dbReference>
<dbReference type="Proteomes" id="UP000256512">
    <property type="component" value="Unassembled WGS sequence"/>
</dbReference>
<comment type="caution">
    <text evidence="2">The sequence shown here is derived from an EMBL/GenBank/DDBJ whole genome shotgun (WGS) entry which is preliminary data.</text>
</comment>
<dbReference type="GO" id="GO:0016747">
    <property type="term" value="F:acyltransferase activity, transferring groups other than amino-acyl groups"/>
    <property type="evidence" value="ECO:0007669"/>
    <property type="project" value="InterPro"/>
</dbReference>
<dbReference type="SUPFAM" id="SSF55729">
    <property type="entry name" value="Acyl-CoA N-acyltransferases (Nat)"/>
    <property type="match status" value="1"/>
</dbReference>
<evidence type="ECO:0000313" key="3">
    <source>
        <dbReference type="Proteomes" id="UP000256512"/>
    </source>
</evidence>
<reference evidence="2 3" key="1">
    <citation type="journal article" date="2006" name="Int. J. Syst. Evol. Microbiol.">
        <title>Chryseobacterium piscium sp. nov., isolated from fish of the South Atlantic Ocean off South Africa.</title>
        <authorList>
            <person name="de Beer H."/>
            <person name="Hugo C.J."/>
            <person name="Jooste P.J."/>
            <person name="Vancanneyt M."/>
            <person name="Coenye T."/>
            <person name="Vandamme P."/>
        </authorList>
    </citation>
    <scope>NUCLEOTIDE SEQUENCE [LARGE SCALE GENOMIC DNA]</scope>
    <source>
        <strain evidence="2 3">CCUG 51923</strain>
    </source>
</reference>
<proteinExistence type="predicted"/>
<name>A0A3D9BJA8_9FLAO</name>
<dbReference type="EMBL" id="QNVS01000040">
    <property type="protein sequence ID" value="REC53600.1"/>
    <property type="molecule type" value="Genomic_DNA"/>
</dbReference>
<accession>A0A3D9BJA8</accession>
<feature type="domain" description="N-acetyltransferase" evidence="1">
    <location>
        <begin position="7"/>
        <end position="173"/>
    </location>
</feature>
<dbReference type="PROSITE" id="PS51186">
    <property type="entry name" value="GNAT"/>
    <property type="match status" value="1"/>
</dbReference>
<dbReference type="CDD" id="cd04301">
    <property type="entry name" value="NAT_SF"/>
    <property type="match status" value="1"/>
</dbReference>
<dbReference type="RefSeq" id="WP_115950678.1">
    <property type="nucleotide sequence ID" value="NZ_QNVS01000040.1"/>
</dbReference>
<evidence type="ECO:0000313" key="2">
    <source>
        <dbReference type="EMBL" id="REC53600.1"/>
    </source>
</evidence>
<organism evidence="2 3">
    <name type="scientific">Chryseobacterium piscium</name>
    <dbReference type="NCBI Taxonomy" id="333702"/>
    <lineage>
        <taxon>Bacteria</taxon>
        <taxon>Pseudomonadati</taxon>
        <taxon>Bacteroidota</taxon>
        <taxon>Flavobacteriia</taxon>
        <taxon>Flavobacteriales</taxon>
        <taxon>Weeksellaceae</taxon>
        <taxon>Chryseobacterium group</taxon>
        <taxon>Chryseobacterium</taxon>
    </lineage>
</organism>